<name>A0AAV1S6R3_9ROSI</name>
<evidence type="ECO:0000313" key="1">
    <source>
        <dbReference type="EMBL" id="CAK7346038.1"/>
    </source>
</evidence>
<evidence type="ECO:0000313" key="2">
    <source>
        <dbReference type="Proteomes" id="UP001314170"/>
    </source>
</evidence>
<accession>A0AAV1S6R3</accession>
<comment type="caution">
    <text evidence="1">The sequence shown here is derived from an EMBL/GenBank/DDBJ whole genome shotgun (WGS) entry which is preliminary data.</text>
</comment>
<proteinExistence type="predicted"/>
<protein>
    <submittedName>
        <fullName evidence="1">Uncharacterized protein</fullName>
    </submittedName>
</protein>
<keyword evidence="2" id="KW-1185">Reference proteome</keyword>
<sequence length="84" mass="9708">MASDKVVSHGIEYHNWSKRDSLKVLRRVGKPRKQKKVMEKLQEPLLLDAFTFQNLMERKIPSSPIHGKAILTKVRDDIRALNTA</sequence>
<organism evidence="1 2">
    <name type="scientific">Dovyalis caffra</name>
    <dbReference type="NCBI Taxonomy" id="77055"/>
    <lineage>
        <taxon>Eukaryota</taxon>
        <taxon>Viridiplantae</taxon>
        <taxon>Streptophyta</taxon>
        <taxon>Embryophyta</taxon>
        <taxon>Tracheophyta</taxon>
        <taxon>Spermatophyta</taxon>
        <taxon>Magnoliopsida</taxon>
        <taxon>eudicotyledons</taxon>
        <taxon>Gunneridae</taxon>
        <taxon>Pentapetalae</taxon>
        <taxon>rosids</taxon>
        <taxon>fabids</taxon>
        <taxon>Malpighiales</taxon>
        <taxon>Salicaceae</taxon>
        <taxon>Flacourtieae</taxon>
        <taxon>Dovyalis</taxon>
    </lineage>
</organism>
<dbReference type="AlphaFoldDB" id="A0AAV1S6R3"/>
<reference evidence="1 2" key="1">
    <citation type="submission" date="2024-01" db="EMBL/GenBank/DDBJ databases">
        <authorList>
            <person name="Waweru B."/>
        </authorList>
    </citation>
    <scope>NUCLEOTIDE SEQUENCE [LARGE SCALE GENOMIC DNA]</scope>
</reference>
<gene>
    <name evidence="1" type="ORF">DCAF_LOCUS18705</name>
</gene>
<dbReference type="Proteomes" id="UP001314170">
    <property type="component" value="Unassembled WGS sequence"/>
</dbReference>
<dbReference type="EMBL" id="CAWUPB010001173">
    <property type="protein sequence ID" value="CAK7346038.1"/>
    <property type="molecule type" value="Genomic_DNA"/>
</dbReference>